<name>A0AAJ0HRJ1_9PEZI</name>
<evidence type="ECO:0000313" key="2">
    <source>
        <dbReference type="Proteomes" id="UP001275084"/>
    </source>
</evidence>
<evidence type="ECO:0000313" key="1">
    <source>
        <dbReference type="EMBL" id="KAK3360146.1"/>
    </source>
</evidence>
<reference evidence="1" key="1">
    <citation type="journal article" date="2023" name="Mol. Phylogenet. Evol.">
        <title>Genome-scale phylogeny and comparative genomics of the fungal order Sordariales.</title>
        <authorList>
            <person name="Hensen N."/>
            <person name="Bonometti L."/>
            <person name="Westerberg I."/>
            <person name="Brannstrom I.O."/>
            <person name="Guillou S."/>
            <person name="Cros-Aarteil S."/>
            <person name="Calhoun S."/>
            <person name="Haridas S."/>
            <person name="Kuo A."/>
            <person name="Mondo S."/>
            <person name="Pangilinan J."/>
            <person name="Riley R."/>
            <person name="LaButti K."/>
            <person name="Andreopoulos B."/>
            <person name="Lipzen A."/>
            <person name="Chen C."/>
            <person name="Yan M."/>
            <person name="Daum C."/>
            <person name="Ng V."/>
            <person name="Clum A."/>
            <person name="Steindorff A."/>
            <person name="Ohm R.A."/>
            <person name="Martin F."/>
            <person name="Silar P."/>
            <person name="Natvig D.O."/>
            <person name="Lalanne C."/>
            <person name="Gautier V."/>
            <person name="Ament-Velasquez S.L."/>
            <person name="Kruys A."/>
            <person name="Hutchinson M.I."/>
            <person name="Powell A.J."/>
            <person name="Barry K."/>
            <person name="Miller A.N."/>
            <person name="Grigoriev I.V."/>
            <person name="Debuchy R."/>
            <person name="Gladieux P."/>
            <person name="Hiltunen Thoren M."/>
            <person name="Johannesson H."/>
        </authorList>
    </citation>
    <scope>NUCLEOTIDE SEQUENCE</scope>
    <source>
        <strain evidence="1">CBS 955.72</strain>
    </source>
</reference>
<proteinExistence type="predicted"/>
<organism evidence="1 2">
    <name type="scientific">Lasiosphaeria hispida</name>
    <dbReference type="NCBI Taxonomy" id="260671"/>
    <lineage>
        <taxon>Eukaryota</taxon>
        <taxon>Fungi</taxon>
        <taxon>Dikarya</taxon>
        <taxon>Ascomycota</taxon>
        <taxon>Pezizomycotina</taxon>
        <taxon>Sordariomycetes</taxon>
        <taxon>Sordariomycetidae</taxon>
        <taxon>Sordariales</taxon>
        <taxon>Lasiosphaeriaceae</taxon>
        <taxon>Lasiosphaeria</taxon>
    </lineage>
</organism>
<dbReference type="Proteomes" id="UP001275084">
    <property type="component" value="Unassembled WGS sequence"/>
</dbReference>
<comment type="caution">
    <text evidence="1">The sequence shown here is derived from an EMBL/GenBank/DDBJ whole genome shotgun (WGS) entry which is preliminary data.</text>
</comment>
<gene>
    <name evidence="1" type="ORF">B0T25DRAFT_534874</name>
</gene>
<sequence>MAWIARFSYRFLPGILVVQRAACHRATGFTACRSQIVCQGRLCRKATCVVRAGRHAPICHFVAEGGKGPLVLNAVVSLVPTDVCFTSRARVMLDVDGNLVRTQLQRSGHGYCQSCEEAMS</sequence>
<keyword evidence="2" id="KW-1185">Reference proteome</keyword>
<dbReference type="AlphaFoldDB" id="A0AAJ0HRJ1"/>
<reference evidence="1" key="2">
    <citation type="submission" date="2023-06" db="EMBL/GenBank/DDBJ databases">
        <authorList>
            <consortium name="Lawrence Berkeley National Laboratory"/>
            <person name="Haridas S."/>
            <person name="Hensen N."/>
            <person name="Bonometti L."/>
            <person name="Westerberg I."/>
            <person name="Brannstrom I.O."/>
            <person name="Guillou S."/>
            <person name="Cros-Aarteil S."/>
            <person name="Calhoun S."/>
            <person name="Kuo A."/>
            <person name="Mondo S."/>
            <person name="Pangilinan J."/>
            <person name="Riley R."/>
            <person name="Labutti K."/>
            <person name="Andreopoulos B."/>
            <person name="Lipzen A."/>
            <person name="Chen C."/>
            <person name="Yanf M."/>
            <person name="Daum C."/>
            <person name="Ng V."/>
            <person name="Clum A."/>
            <person name="Steindorff A."/>
            <person name="Ohm R."/>
            <person name="Martin F."/>
            <person name="Silar P."/>
            <person name="Natvig D."/>
            <person name="Lalanne C."/>
            <person name="Gautier V."/>
            <person name="Ament-Velasquez S.L."/>
            <person name="Kruys A."/>
            <person name="Hutchinson M.I."/>
            <person name="Powell A.J."/>
            <person name="Barry K."/>
            <person name="Miller A.N."/>
            <person name="Grigoriev I.V."/>
            <person name="Debuchy R."/>
            <person name="Gladieux P."/>
            <person name="Thoren M.H."/>
            <person name="Johannesson H."/>
        </authorList>
    </citation>
    <scope>NUCLEOTIDE SEQUENCE</scope>
    <source>
        <strain evidence="1">CBS 955.72</strain>
    </source>
</reference>
<accession>A0AAJ0HRJ1</accession>
<dbReference type="EMBL" id="JAUIQD010000002">
    <property type="protein sequence ID" value="KAK3360146.1"/>
    <property type="molecule type" value="Genomic_DNA"/>
</dbReference>
<protein>
    <submittedName>
        <fullName evidence="1">Uncharacterized protein</fullName>
    </submittedName>
</protein>